<organism evidence="1 2">
    <name type="scientific">Gimesia chilikensis</name>
    <dbReference type="NCBI Taxonomy" id="2605989"/>
    <lineage>
        <taxon>Bacteria</taxon>
        <taxon>Pseudomonadati</taxon>
        <taxon>Planctomycetota</taxon>
        <taxon>Planctomycetia</taxon>
        <taxon>Planctomycetales</taxon>
        <taxon>Planctomycetaceae</taxon>
        <taxon>Gimesia</taxon>
    </lineage>
</organism>
<evidence type="ECO:0008006" key="3">
    <source>
        <dbReference type="Google" id="ProtNLM"/>
    </source>
</evidence>
<reference evidence="1 2" key="1">
    <citation type="submission" date="2019-02" db="EMBL/GenBank/DDBJ databases">
        <title>Deep-cultivation of Planctomycetes and their phenomic and genomic characterization uncovers novel biology.</title>
        <authorList>
            <person name="Wiegand S."/>
            <person name="Jogler M."/>
            <person name="Boedeker C."/>
            <person name="Pinto D."/>
            <person name="Vollmers J."/>
            <person name="Rivas-Marin E."/>
            <person name="Kohn T."/>
            <person name="Peeters S.H."/>
            <person name="Heuer A."/>
            <person name="Rast P."/>
            <person name="Oberbeckmann S."/>
            <person name="Bunk B."/>
            <person name="Jeske O."/>
            <person name="Meyerdierks A."/>
            <person name="Storesund J.E."/>
            <person name="Kallscheuer N."/>
            <person name="Luecker S."/>
            <person name="Lage O.M."/>
            <person name="Pohl T."/>
            <person name="Merkel B.J."/>
            <person name="Hornburger P."/>
            <person name="Mueller R.-W."/>
            <person name="Bruemmer F."/>
            <person name="Labrenz M."/>
            <person name="Spormann A.M."/>
            <person name="Op den Camp H."/>
            <person name="Overmann J."/>
            <person name="Amann R."/>
            <person name="Jetten M.S.M."/>
            <person name="Mascher T."/>
            <person name="Medema M.H."/>
            <person name="Devos D.P."/>
            <person name="Kaster A.-K."/>
            <person name="Ovreas L."/>
            <person name="Rohde M."/>
            <person name="Galperin M.Y."/>
            <person name="Jogler C."/>
        </authorList>
    </citation>
    <scope>NUCLEOTIDE SEQUENCE [LARGE SCALE GENOMIC DNA]</scope>
    <source>
        <strain evidence="1 2">HG66A1</strain>
    </source>
</reference>
<proteinExistence type="predicted"/>
<gene>
    <name evidence="1" type="ORF">HG66A1_44050</name>
</gene>
<dbReference type="SUPFAM" id="SSF140683">
    <property type="entry name" value="SP0561-like"/>
    <property type="match status" value="1"/>
</dbReference>
<dbReference type="RefSeq" id="WP_232106633.1">
    <property type="nucleotide sequence ID" value="NZ_CP036266.1"/>
</dbReference>
<dbReference type="AlphaFoldDB" id="A0A517PT95"/>
<dbReference type="InterPro" id="IPR038062">
    <property type="entry name" value="ScdA-like_N_sf"/>
</dbReference>
<evidence type="ECO:0000313" key="2">
    <source>
        <dbReference type="Proteomes" id="UP000320421"/>
    </source>
</evidence>
<keyword evidence="2" id="KW-1185">Reference proteome</keyword>
<dbReference type="Proteomes" id="UP000320421">
    <property type="component" value="Chromosome"/>
</dbReference>
<accession>A0A517PT95</accession>
<sequence>MNRGPVPGKKMMSSLELESSVVEWVIEHPEVQGVLESLGIDQSCQGKSLDYVCRQMGLDPHFVLKQLHEVIEADSGVDE</sequence>
<protein>
    <recommendedName>
        <fullName evidence="3">DUF1858 domain-containing protein</fullName>
    </recommendedName>
</protein>
<name>A0A517PT95_9PLAN</name>
<evidence type="ECO:0000313" key="1">
    <source>
        <dbReference type="EMBL" id="QDT22597.1"/>
    </source>
</evidence>
<dbReference type="EMBL" id="CP036266">
    <property type="protein sequence ID" value="QDT22597.1"/>
    <property type="molecule type" value="Genomic_DNA"/>
</dbReference>